<feature type="repeat" description="PPR" evidence="4">
    <location>
        <begin position="739"/>
        <end position="769"/>
    </location>
</feature>
<dbReference type="Pfam" id="PF01535">
    <property type="entry name" value="PPR"/>
    <property type="match status" value="1"/>
</dbReference>
<dbReference type="NCBIfam" id="TIGR00756">
    <property type="entry name" value="PPR"/>
    <property type="match status" value="14"/>
</dbReference>
<dbReference type="InterPro" id="IPR011990">
    <property type="entry name" value="TPR-like_helical_dom_sf"/>
</dbReference>
<feature type="repeat" description="PPR" evidence="4">
    <location>
        <begin position="599"/>
        <end position="633"/>
    </location>
</feature>
<keyword evidence="7" id="KW-1185">Reference proteome</keyword>
<evidence type="ECO:0000256" key="3">
    <source>
        <dbReference type="ARBA" id="ARBA00022946"/>
    </source>
</evidence>
<dbReference type="Gramene" id="TVU46549">
    <property type="protein sequence ID" value="TVU46549"/>
    <property type="gene ID" value="EJB05_06090"/>
</dbReference>
<comment type="similarity">
    <text evidence="1">Belongs to the PPR family. P subfamily.</text>
</comment>
<dbReference type="InterPro" id="IPR050872">
    <property type="entry name" value="PPR_P_subfamily"/>
</dbReference>
<feature type="repeat" description="PPR" evidence="4">
    <location>
        <begin position="669"/>
        <end position="703"/>
    </location>
</feature>
<dbReference type="InterPro" id="IPR002885">
    <property type="entry name" value="PPR_rpt"/>
</dbReference>
<feature type="repeat" description="PPR" evidence="4">
    <location>
        <begin position="634"/>
        <end position="668"/>
    </location>
</feature>
<proteinExistence type="inferred from homology"/>
<dbReference type="SUPFAM" id="SSF81901">
    <property type="entry name" value="HCP-like"/>
    <property type="match status" value="1"/>
</dbReference>
<feature type="repeat" description="PPR" evidence="4">
    <location>
        <begin position="494"/>
        <end position="528"/>
    </location>
</feature>
<keyword evidence="3" id="KW-0809">Transit peptide</keyword>
<dbReference type="Proteomes" id="UP000324897">
    <property type="component" value="Chromosome 5"/>
</dbReference>
<dbReference type="EMBL" id="RWGY01000004">
    <property type="protein sequence ID" value="TVU46549.1"/>
    <property type="molecule type" value="Genomic_DNA"/>
</dbReference>
<feature type="region of interest" description="Disordered" evidence="5">
    <location>
        <begin position="1084"/>
        <end position="1128"/>
    </location>
</feature>
<name>A0A5J9WE00_9POAL</name>
<dbReference type="AlphaFoldDB" id="A0A5J9WE00"/>
<feature type="repeat" description="PPR" evidence="4">
    <location>
        <begin position="318"/>
        <end position="352"/>
    </location>
</feature>
<dbReference type="Pfam" id="PF12854">
    <property type="entry name" value="PPR_1"/>
    <property type="match status" value="2"/>
</dbReference>
<dbReference type="Gene3D" id="1.25.40.10">
    <property type="entry name" value="Tetratricopeptide repeat domain"/>
    <property type="match status" value="5"/>
</dbReference>
<dbReference type="OrthoDB" id="185373at2759"/>
<feature type="repeat" description="PPR" evidence="4">
    <location>
        <begin position="704"/>
        <end position="738"/>
    </location>
</feature>
<accession>A0A5J9WE00</accession>
<reference evidence="6 7" key="1">
    <citation type="journal article" date="2019" name="Sci. Rep.">
        <title>A high-quality genome of Eragrostis curvula grass provides insights into Poaceae evolution and supports new strategies to enhance forage quality.</title>
        <authorList>
            <person name="Carballo J."/>
            <person name="Santos B.A.C.M."/>
            <person name="Zappacosta D."/>
            <person name="Garbus I."/>
            <person name="Selva J.P."/>
            <person name="Gallo C.A."/>
            <person name="Diaz A."/>
            <person name="Albertini E."/>
            <person name="Caccamo M."/>
            <person name="Echenique V."/>
        </authorList>
    </citation>
    <scope>NUCLEOTIDE SEQUENCE [LARGE SCALE GENOMIC DNA]</scope>
    <source>
        <strain evidence="7">cv. Victoria</strain>
        <tissue evidence="6">Leaf</tissue>
    </source>
</reference>
<gene>
    <name evidence="6" type="ORF">EJB05_06090</name>
</gene>
<evidence type="ECO:0000256" key="4">
    <source>
        <dbReference type="PROSITE-ProRule" id="PRU00708"/>
    </source>
</evidence>
<evidence type="ECO:0000256" key="1">
    <source>
        <dbReference type="ARBA" id="ARBA00007626"/>
    </source>
</evidence>
<feature type="repeat" description="PPR" evidence="4">
    <location>
        <begin position="529"/>
        <end position="563"/>
    </location>
</feature>
<feature type="repeat" description="PPR" evidence="4">
    <location>
        <begin position="283"/>
        <end position="317"/>
    </location>
</feature>
<evidence type="ECO:0000256" key="5">
    <source>
        <dbReference type="SAM" id="MobiDB-lite"/>
    </source>
</evidence>
<protein>
    <recommendedName>
        <fullName evidence="8">Pentatricopeptide repeat-containing protein</fullName>
    </recommendedName>
</protein>
<feature type="repeat" description="PPR" evidence="4">
    <location>
        <begin position="459"/>
        <end position="493"/>
    </location>
</feature>
<feature type="repeat" description="PPR" evidence="4">
    <location>
        <begin position="564"/>
        <end position="598"/>
    </location>
</feature>
<feature type="repeat" description="PPR" evidence="4">
    <location>
        <begin position="177"/>
        <end position="211"/>
    </location>
</feature>
<evidence type="ECO:0000313" key="7">
    <source>
        <dbReference type="Proteomes" id="UP000324897"/>
    </source>
</evidence>
<feature type="non-terminal residue" evidence="6">
    <location>
        <position position="1"/>
    </location>
</feature>
<feature type="repeat" description="PPR" evidence="4">
    <location>
        <begin position="213"/>
        <end position="247"/>
    </location>
</feature>
<dbReference type="PROSITE" id="PS51375">
    <property type="entry name" value="PPR"/>
    <property type="match status" value="15"/>
</dbReference>
<evidence type="ECO:0008006" key="8">
    <source>
        <dbReference type="Google" id="ProtNLM"/>
    </source>
</evidence>
<keyword evidence="2" id="KW-0677">Repeat</keyword>
<comment type="caution">
    <text evidence="6">The sequence shown here is derived from an EMBL/GenBank/DDBJ whole genome shotgun (WGS) entry which is preliminary data.</text>
</comment>
<dbReference type="PANTHER" id="PTHR46128:SF82">
    <property type="entry name" value="PENTACOTRIPEPTIDE-REPEAT REGION OF PRORP DOMAIN-CONTAINING PROTEIN"/>
    <property type="match status" value="1"/>
</dbReference>
<organism evidence="6 7">
    <name type="scientific">Eragrostis curvula</name>
    <name type="common">weeping love grass</name>
    <dbReference type="NCBI Taxonomy" id="38414"/>
    <lineage>
        <taxon>Eukaryota</taxon>
        <taxon>Viridiplantae</taxon>
        <taxon>Streptophyta</taxon>
        <taxon>Embryophyta</taxon>
        <taxon>Tracheophyta</taxon>
        <taxon>Spermatophyta</taxon>
        <taxon>Magnoliopsida</taxon>
        <taxon>Liliopsida</taxon>
        <taxon>Poales</taxon>
        <taxon>Poaceae</taxon>
        <taxon>PACMAD clade</taxon>
        <taxon>Chloridoideae</taxon>
        <taxon>Eragrostideae</taxon>
        <taxon>Eragrostidinae</taxon>
        <taxon>Eragrostis</taxon>
    </lineage>
</organism>
<dbReference type="Pfam" id="PF13041">
    <property type="entry name" value="PPR_2"/>
    <property type="match status" value="6"/>
</dbReference>
<evidence type="ECO:0000313" key="6">
    <source>
        <dbReference type="EMBL" id="TVU46549.1"/>
    </source>
</evidence>
<dbReference type="PANTHER" id="PTHR46128">
    <property type="entry name" value="MITOCHONDRIAL GROUP I INTRON SPLICING FACTOR CCM1"/>
    <property type="match status" value="1"/>
</dbReference>
<evidence type="ECO:0000256" key="2">
    <source>
        <dbReference type="ARBA" id="ARBA00022737"/>
    </source>
</evidence>
<feature type="repeat" description="PPR" evidence="4">
    <location>
        <begin position="353"/>
        <end position="387"/>
    </location>
</feature>
<feature type="repeat" description="PPR" evidence="4">
    <location>
        <begin position="248"/>
        <end position="282"/>
    </location>
</feature>
<sequence>MKPPPRLPLVLRRRRHLSSSISDSAAAELAGALAAEPSPDSTRDLSDLLRRLGARGLASALLSLPAPVPAASALRLLQHVLSSDARRGDDILSPRVSALLLASLVADRDALPSARRLISRLLRAHPLPVAAAAVADAASAAASDLLVRACLNSPGPGSLCRAADAFHVLCSRGASPSIVTCNILVEALVRAGQLDAASKVFDRMRVGKSVAPDGYTYTSMIKAFCRTGDVDAAFEMLVELQGAGLQPTVVTYNVLMDALCKSGRVEEAFRLKGRMVEGGLKPSVFTFGILINGLARNERFVEVGAVLQEMEGYRITPNEVIYNELIGWHCRKGHCSEALKLFGEMVSQGMKPTAVTYNLIAKALCKDGEMERAEQILDEMLSAGMAVHCGLFNTLIAWLLQRTSRLDTVVRLTREMIARGMKPNDPLLTACTRELCKGGKHHEAAGIWFELLAKGLGVNIATSNALIHGLCEGSNMKEATKVLRAMVNRGVALDSITYNIMIQGCCKDNKMEEAIQLHGDMIRRGLKPDLFTFNTFLRAYCNLGKMDEVHHLLDQMKNEGLKPDIVTYGTIIDGYCKAKNIQKANEYMAELMKNGLKPNVVIYNALIGGHGRNGNISEAIGILDTMKSDGIQPTTVTYNNLMHWMCYAGLVEEARTIFEQCREKNIELGVIGYTIMIHGFCKIGKIDEAILYFKEMQSRDIPPNKMTYTTLIFAHCKSGNNEEASKLFDEMVNSGIIPDTVSYNTLISGCCEVESLGKAIEMPAEMSSGVLTQAEKARRGVHSRSCGTKNSTVMLSSGLAPVLKRTSPFEEQGKGQKQANLDHVCDRNDAAQIKGKLTTAMRRKNNLPVKSSDSLAFDPFSPHGFIQILLTNMRRDQVQMRSKITLLPEWSNIAPIMIKSNFIGSFSSGTLYFCCSYSKEEFGYTFICADASPGNSPSRAGQADHEAETLTCQEKKMTSKPRAKNRRLLDPLLPKINQEIPQRLPLIFPDKVQRSKALIRCDGDSIYLSGDVGRLVVSNGPTGNPDLLLDLKGTIYKTAIVPSRTFCVPSMDSHLIRMRSVTSFLNHTLLKMIRIMKMNINLSRKPKEKLDKPVGKGQNAKVAGKAPKKVASKSQTTKMTRKGFESLS</sequence>